<reference evidence="10" key="1">
    <citation type="submission" date="2020-10" db="EMBL/GenBank/DDBJ databases">
        <authorList>
            <person name="Gilroy R."/>
        </authorList>
    </citation>
    <scope>NUCLEOTIDE SEQUENCE</scope>
    <source>
        <strain evidence="10">7293</strain>
    </source>
</reference>
<evidence type="ECO:0000259" key="8">
    <source>
        <dbReference type="PROSITE" id="PS50893"/>
    </source>
</evidence>
<evidence type="ECO:0000313" key="10">
    <source>
        <dbReference type="EMBL" id="MBO8435534.1"/>
    </source>
</evidence>
<dbReference type="SUPFAM" id="SSF90123">
    <property type="entry name" value="ABC transporter transmembrane region"/>
    <property type="match status" value="1"/>
</dbReference>
<protein>
    <submittedName>
        <fullName evidence="10">ABC transporter ATP-binding protein</fullName>
    </submittedName>
</protein>
<dbReference type="AlphaFoldDB" id="A0A9D9DX23"/>
<dbReference type="Pfam" id="PF00664">
    <property type="entry name" value="ABC_membrane"/>
    <property type="match status" value="1"/>
</dbReference>
<dbReference type="EMBL" id="JADIMT010000017">
    <property type="protein sequence ID" value="MBO8435534.1"/>
    <property type="molecule type" value="Genomic_DNA"/>
</dbReference>
<feature type="transmembrane region" description="Helical" evidence="7">
    <location>
        <begin position="158"/>
        <end position="178"/>
    </location>
</feature>
<dbReference type="SUPFAM" id="SSF52540">
    <property type="entry name" value="P-loop containing nucleoside triphosphate hydrolases"/>
    <property type="match status" value="1"/>
</dbReference>
<feature type="domain" description="ABC transporter" evidence="8">
    <location>
        <begin position="333"/>
        <end position="569"/>
    </location>
</feature>
<feature type="domain" description="ABC transmembrane type-1" evidence="9">
    <location>
        <begin position="17"/>
        <end position="299"/>
    </location>
</feature>
<dbReference type="GO" id="GO:0005524">
    <property type="term" value="F:ATP binding"/>
    <property type="evidence" value="ECO:0007669"/>
    <property type="project" value="UniProtKB-KW"/>
</dbReference>
<reference evidence="10" key="2">
    <citation type="journal article" date="2021" name="PeerJ">
        <title>Extensive microbial diversity within the chicken gut microbiome revealed by metagenomics and culture.</title>
        <authorList>
            <person name="Gilroy R."/>
            <person name="Ravi A."/>
            <person name="Getino M."/>
            <person name="Pursley I."/>
            <person name="Horton D.L."/>
            <person name="Alikhan N.F."/>
            <person name="Baker D."/>
            <person name="Gharbi K."/>
            <person name="Hall N."/>
            <person name="Watson M."/>
            <person name="Adriaenssens E.M."/>
            <person name="Foster-Nyarko E."/>
            <person name="Jarju S."/>
            <person name="Secka A."/>
            <person name="Antonio M."/>
            <person name="Oren A."/>
            <person name="Chaudhuri R.R."/>
            <person name="La Ragione R."/>
            <person name="Hildebrand F."/>
            <person name="Pallen M.J."/>
        </authorList>
    </citation>
    <scope>NUCLEOTIDE SEQUENCE</scope>
    <source>
        <strain evidence="10">7293</strain>
    </source>
</reference>
<sequence>MLRRFCSYYRYYKGLFALDMAAALISSLLSLLSPAIVRHILSSSLPERLFVEIVWFLVAIIVIYLIQAGATYIRIRWGHYLGVWMENRMRSELFSHLQCLSFSYFDKNKTGAIMSRITNDLFNIAEVAHHCPEDFLISIATITGAYAFMFTFSWPLALVSIIPLPIMLVYGIVFNHRLKERNRAIRRTIAEVNVEAENSIQGIREVKSYSREKMQESRFEETNKRLKTSREKMYKTMAQYQTGISFMRDFYYFMTIAGGIILIAFGFTEIYDLVTFLLYVSVVLPPIDRLINFTEQFTQGMASFERFTEIMDIQPEIEDKEGAIPLVVKEGTIDFSDVSFSYESDEGQIIIDHLSLHIPGGSKAALVGESGAGKSTIVSLLGRFYERESGSITIDGVDIDSVMQKSLHEAIGFVQQNVFLFDATIRENLRYGKTDASDEEMWEALRNANLADFVASLPDGLDTEVGERGTRLSGGQKQRLSIARIFLKNPKILIFDEATSSLDTESEKLIQDAFDKLAKGRTSIVIAHRLSTVKDSDIIFVIDKGKVKEKGTHQELLDKQGLYYRLYSLKD</sequence>
<keyword evidence="4 10" id="KW-0067">ATP-binding</keyword>
<dbReference type="Gene3D" id="1.20.1560.10">
    <property type="entry name" value="ABC transporter type 1, transmembrane domain"/>
    <property type="match status" value="1"/>
</dbReference>
<dbReference type="PROSITE" id="PS00211">
    <property type="entry name" value="ABC_TRANSPORTER_1"/>
    <property type="match status" value="1"/>
</dbReference>
<feature type="transmembrane region" description="Helical" evidence="7">
    <location>
        <begin position="21"/>
        <end position="41"/>
    </location>
</feature>
<comment type="subcellular location">
    <subcellularLocation>
        <location evidence="1">Cell membrane</location>
        <topology evidence="1">Multi-pass membrane protein</topology>
    </subcellularLocation>
</comment>
<gene>
    <name evidence="10" type="ORF">IAA97_00940</name>
</gene>
<evidence type="ECO:0000256" key="5">
    <source>
        <dbReference type="ARBA" id="ARBA00022989"/>
    </source>
</evidence>
<evidence type="ECO:0000256" key="6">
    <source>
        <dbReference type="ARBA" id="ARBA00023136"/>
    </source>
</evidence>
<dbReference type="InterPro" id="IPR003593">
    <property type="entry name" value="AAA+_ATPase"/>
</dbReference>
<evidence type="ECO:0000256" key="2">
    <source>
        <dbReference type="ARBA" id="ARBA00022692"/>
    </source>
</evidence>
<dbReference type="InterPro" id="IPR017871">
    <property type="entry name" value="ABC_transporter-like_CS"/>
</dbReference>
<keyword evidence="5 7" id="KW-1133">Transmembrane helix</keyword>
<dbReference type="Gene3D" id="3.40.50.300">
    <property type="entry name" value="P-loop containing nucleotide triphosphate hydrolases"/>
    <property type="match status" value="1"/>
</dbReference>
<dbReference type="SMART" id="SM00382">
    <property type="entry name" value="AAA"/>
    <property type="match status" value="1"/>
</dbReference>
<accession>A0A9D9DX23</accession>
<dbReference type="GO" id="GO:0005886">
    <property type="term" value="C:plasma membrane"/>
    <property type="evidence" value="ECO:0007669"/>
    <property type="project" value="UniProtKB-SubCell"/>
</dbReference>
<dbReference type="GO" id="GO:0016887">
    <property type="term" value="F:ATP hydrolysis activity"/>
    <property type="evidence" value="ECO:0007669"/>
    <property type="project" value="InterPro"/>
</dbReference>
<comment type="caution">
    <text evidence="10">The sequence shown here is derived from an EMBL/GenBank/DDBJ whole genome shotgun (WGS) entry which is preliminary data.</text>
</comment>
<dbReference type="CDD" id="cd18549">
    <property type="entry name" value="ABC_6TM_YwjA_like"/>
    <property type="match status" value="1"/>
</dbReference>
<evidence type="ECO:0000313" key="11">
    <source>
        <dbReference type="Proteomes" id="UP000823615"/>
    </source>
</evidence>
<dbReference type="GO" id="GO:0015421">
    <property type="term" value="F:ABC-type oligopeptide transporter activity"/>
    <property type="evidence" value="ECO:0007669"/>
    <property type="project" value="TreeGrafter"/>
</dbReference>
<evidence type="ECO:0000256" key="1">
    <source>
        <dbReference type="ARBA" id="ARBA00004651"/>
    </source>
</evidence>
<dbReference type="Proteomes" id="UP000823615">
    <property type="component" value="Unassembled WGS sequence"/>
</dbReference>
<dbReference type="InterPro" id="IPR003439">
    <property type="entry name" value="ABC_transporter-like_ATP-bd"/>
</dbReference>
<dbReference type="InterPro" id="IPR027417">
    <property type="entry name" value="P-loop_NTPase"/>
</dbReference>
<keyword evidence="3" id="KW-0547">Nucleotide-binding</keyword>
<dbReference type="PANTHER" id="PTHR43394">
    <property type="entry name" value="ATP-DEPENDENT PERMEASE MDL1, MITOCHONDRIAL"/>
    <property type="match status" value="1"/>
</dbReference>
<dbReference type="PANTHER" id="PTHR43394:SF1">
    <property type="entry name" value="ATP-BINDING CASSETTE SUB-FAMILY B MEMBER 10, MITOCHONDRIAL"/>
    <property type="match status" value="1"/>
</dbReference>
<name>A0A9D9DX23_9SPIO</name>
<evidence type="ECO:0000259" key="9">
    <source>
        <dbReference type="PROSITE" id="PS50929"/>
    </source>
</evidence>
<feature type="transmembrane region" description="Helical" evidence="7">
    <location>
        <begin position="53"/>
        <end position="75"/>
    </location>
</feature>
<dbReference type="InterPro" id="IPR036640">
    <property type="entry name" value="ABC1_TM_sf"/>
</dbReference>
<keyword evidence="6 7" id="KW-0472">Membrane</keyword>
<dbReference type="InterPro" id="IPR011527">
    <property type="entry name" value="ABC1_TM_dom"/>
</dbReference>
<evidence type="ECO:0000256" key="3">
    <source>
        <dbReference type="ARBA" id="ARBA00022741"/>
    </source>
</evidence>
<keyword evidence="2 7" id="KW-0812">Transmembrane</keyword>
<dbReference type="PROSITE" id="PS50929">
    <property type="entry name" value="ABC_TM1F"/>
    <property type="match status" value="1"/>
</dbReference>
<dbReference type="FunFam" id="3.40.50.300:FF:000218">
    <property type="entry name" value="Multidrug ABC transporter ATP-binding protein"/>
    <property type="match status" value="1"/>
</dbReference>
<evidence type="ECO:0000256" key="4">
    <source>
        <dbReference type="ARBA" id="ARBA00022840"/>
    </source>
</evidence>
<dbReference type="InterPro" id="IPR039421">
    <property type="entry name" value="Type_1_exporter"/>
</dbReference>
<organism evidence="10 11">
    <name type="scientific">Candidatus Ornithospirochaeta stercoripullorum</name>
    <dbReference type="NCBI Taxonomy" id="2840899"/>
    <lineage>
        <taxon>Bacteria</taxon>
        <taxon>Pseudomonadati</taxon>
        <taxon>Spirochaetota</taxon>
        <taxon>Spirochaetia</taxon>
        <taxon>Spirochaetales</taxon>
        <taxon>Spirochaetaceae</taxon>
        <taxon>Spirochaetaceae incertae sedis</taxon>
        <taxon>Candidatus Ornithospirochaeta</taxon>
    </lineage>
</organism>
<feature type="transmembrane region" description="Helical" evidence="7">
    <location>
        <begin position="250"/>
        <end position="267"/>
    </location>
</feature>
<proteinExistence type="predicted"/>
<dbReference type="PROSITE" id="PS50893">
    <property type="entry name" value="ABC_TRANSPORTER_2"/>
    <property type="match status" value="1"/>
</dbReference>
<evidence type="ECO:0000256" key="7">
    <source>
        <dbReference type="SAM" id="Phobius"/>
    </source>
</evidence>
<dbReference type="Pfam" id="PF00005">
    <property type="entry name" value="ABC_tran"/>
    <property type="match status" value="1"/>
</dbReference>